<organism evidence="5 6">
    <name type="scientific">Lacticaseibacillus manihotivorans DSM 13343 = JCM 12514</name>
    <dbReference type="NCBI Taxonomy" id="1423769"/>
    <lineage>
        <taxon>Bacteria</taxon>
        <taxon>Bacillati</taxon>
        <taxon>Bacillota</taxon>
        <taxon>Bacilli</taxon>
        <taxon>Lactobacillales</taxon>
        <taxon>Lactobacillaceae</taxon>
        <taxon>Lacticaseibacillus</taxon>
    </lineage>
</organism>
<comment type="similarity">
    <text evidence="1">Belongs to the LytR/CpsA/Psr (LCP) family.</text>
</comment>
<feature type="domain" description="Cell envelope-related transcriptional attenuator" evidence="4">
    <location>
        <begin position="128"/>
        <end position="272"/>
    </location>
</feature>
<dbReference type="PANTHER" id="PTHR33392">
    <property type="entry name" value="POLYISOPRENYL-TEICHOIC ACID--PEPTIDOGLYCAN TEICHOIC ACID TRANSFERASE TAGU"/>
    <property type="match status" value="1"/>
</dbReference>
<accession>A0A0R1QBB4</accession>
<evidence type="ECO:0000256" key="1">
    <source>
        <dbReference type="ARBA" id="ARBA00006068"/>
    </source>
</evidence>
<dbReference type="PATRIC" id="fig|1423769.4.peg.2213"/>
<dbReference type="Pfam" id="PF03816">
    <property type="entry name" value="LytR_cpsA_psr"/>
    <property type="match status" value="1"/>
</dbReference>
<name>A0A0R1QBB4_9LACO</name>
<dbReference type="PANTHER" id="PTHR33392:SF6">
    <property type="entry name" value="POLYISOPRENYL-TEICHOIC ACID--PEPTIDOGLYCAN TEICHOIC ACID TRANSFERASE TAGU"/>
    <property type="match status" value="1"/>
</dbReference>
<dbReference type="EMBL" id="AZEU01000238">
    <property type="protein sequence ID" value="KRL41943.1"/>
    <property type="molecule type" value="Genomic_DNA"/>
</dbReference>
<dbReference type="Proteomes" id="UP000051790">
    <property type="component" value="Unassembled WGS sequence"/>
</dbReference>
<dbReference type="Gene3D" id="3.40.630.190">
    <property type="entry name" value="LCP protein"/>
    <property type="match status" value="1"/>
</dbReference>
<evidence type="ECO:0000256" key="3">
    <source>
        <dbReference type="SAM" id="Phobius"/>
    </source>
</evidence>
<keyword evidence="3" id="KW-0812">Transmembrane</keyword>
<evidence type="ECO:0000313" key="5">
    <source>
        <dbReference type="EMBL" id="KRL41943.1"/>
    </source>
</evidence>
<feature type="region of interest" description="Disordered" evidence="2">
    <location>
        <begin position="367"/>
        <end position="391"/>
    </location>
</feature>
<keyword evidence="3" id="KW-0472">Membrane</keyword>
<sequence>MGLIVSFSCFLKNDSANLVQYKRDYFGGLHMADEHHTHTQHRHHHRNRGKKHPVIKWVVGIVLVLLVAIGGYAYYLYSSVQHTVDKTYTPLKKNNGSGTTALKYKKPVSIALLGTDTGDLGRTETRGRTDTIIIITLNPEMKKTTMTSIPRDTMAQMVGESGVQIQKINAAYNFGGADMAIDSISSLVNVPINYYALVNMGGLTKVVDAVGGVDVTPTLSFKYSGYTFTKGKTVHMDGDKALAYSRMRYDDPNNDYGRQTRQRQIIMSILKAAPSFQSLANFKKLLSSVESNLKTNMSFSDMTQLFTNYRAAANNVKEDHMQGVGANILNASYQVTSTKELQRVSDEIRSNLGLKQETISNEETKQNALNPNFNWNGTNSTGYTVHSDNSN</sequence>
<dbReference type="InterPro" id="IPR004474">
    <property type="entry name" value="LytR_CpsA_psr"/>
</dbReference>
<protein>
    <submittedName>
        <fullName evidence="5">LytR family transcriptional regulator</fullName>
    </submittedName>
</protein>
<evidence type="ECO:0000259" key="4">
    <source>
        <dbReference type="Pfam" id="PF03816"/>
    </source>
</evidence>
<keyword evidence="6" id="KW-1185">Reference proteome</keyword>
<proteinExistence type="inferred from homology"/>
<dbReference type="AlphaFoldDB" id="A0A0R1QBB4"/>
<dbReference type="InterPro" id="IPR050922">
    <property type="entry name" value="LytR/CpsA/Psr_CW_biosynth"/>
</dbReference>
<dbReference type="NCBIfam" id="TIGR00350">
    <property type="entry name" value="lytR_cpsA_psr"/>
    <property type="match status" value="1"/>
</dbReference>
<evidence type="ECO:0000256" key="2">
    <source>
        <dbReference type="SAM" id="MobiDB-lite"/>
    </source>
</evidence>
<evidence type="ECO:0000313" key="6">
    <source>
        <dbReference type="Proteomes" id="UP000051790"/>
    </source>
</evidence>
<reference evidence="5 6" key="1">
    <citation type="journal article" date="2015" name="Genome Announc.">
        <title>Expanding the biotechnology potential of lactobacilli through comparative genomics of 213 strains and associated genera.</title>
        <authorList>
            <person name="Sun Z."/>
            <person name="Harris H.M."/>
            <person name="McCann A."/>
            <person name="Guo C."/>
            <person name="Argimon S."/>
            <person name="Zhang W."/>
            <person name="Yang X."/>
            <person name="Jeffery I.B."/>
            <person name="Cooney J.C."/>
            <person name="Kagawa T.F."/>
            <person name="Liu W."/>
            <person name="Song Y."/>
            <person name="Salvetti E."/>
            <person name="Wrobel A."/>
            <person name="Rasinkangas P."/>
            <person name="Parkhill J."/>
            <person name="Rea M.C."/>
            <person name="O'Sullivan O."/>
            <person name="Ritari J."/>
            <person name="Douillard F.P."/>
            <person name="Paul Ross R."/>
            <person name="Yang R."/>
            <person name="Briner A.E."/>
            <person name="Felis G.E."/>
            <person name="de Vos W.M."/>
            <person name="Barrangou R."/>
            <person name="Klaenhammer T.R."/>
            <person name="Caufield P.W."/>
            <person name="Cui Y."/>
            <person name="Zhang H."/>
            <person name="O'Toole P.W."/>
        </authorList>
    </citation>
    <scope>NUCLEOTIDE SEQUENCE [LARGE SCALE GENOMIC DNA]</scope>
    <source>
        <strain evidence="5 6">DSM 13343</strain>
    </source>
</reference>
<gene>
    <name evidence="5" type="ORF">FD01_GL002059</name>
</gene>
<feature type="transmembrane region" description="Helical" evidence="3">
    <location>
        <begin position="54"/>
        <end position="77"/>
    </location>
</feature>
<comment type="caution">
    <text evidence="5">The sequence shown here is derived from an EMBL/GenBank/DDBJ whole genome shotgun (WGS) entry which is preliminary data.</text>
</comment>
<keyword evidence="3" id="KW-1133">Transmembrane helix</keyword>